<name>A0ABV8X5E1_9LACT</name>
<keyword evidence="2" id="KW-1185">Reference proteome</keyword>
<protein>
    <submittedName>
        <fullName evidence="1">Uncharacterized protein</fullName>
    </submittedName>
</protein>
<accession>A0ABV8X5E1</accession>
<organism evidence="1 2">
    <name type="scientific">Chungangia koreensis</name>
    <dbReference type="NCBI Taxonomy" id="752657"/>
    <lineage>
        <taxon>Bacteria</taxon>
        <taxon>Bacillati</taxon>
        <taxon>Bacillota</taxon>
        <taxon>Bacilli</taxon>
        <taxon>Lactobacillales</taxon>
        <taxon>Chungangia</taxon>
    </lineage>
</organism>
<proteinExistence type="predicted"/>
<dbReference type="Proteomes" id="UP001595817">
    <property type="component" value="Unassembled WGS sequence"/>
</dbReference>
<evidence type="ECO:0000313" key="1">
    <source>
        <dbReference type="EMBL" id="MFC4409462.1"/>
    </source>
</evidence>
<comment type="caution">
    <text evidence="1">The sequence shown here is derived from an EMBL/GenBank/DDBJ whole genome shotgun (WGS) entry which is preliminary data.</text>
</comment>
<sequence>MANKPINHGLLGVGAWQLVIHFAQSAALTEYFFNVRNKERS</sequence>
<evidence type="ECO:0000313" key="2">
    <source>
        <dbReference type="Proteomes" id="UP001595817"/>
    </source>
</evidence>
<gene>
    <name evidence="1" type="ORF">ACFOZY_03310</name>
</gene>
<dbReference type="RefSeq" id="WP_378152247.1">
    <property type="nucleotide sequence ID" value="NZ_JBHSEC010000003.1"/>
</dbReference>
<dbReference type="EMBL" id="JBHSEC010000003">
    <property type="protein sequence ID" value="MFC4409462.1"/>
    <property type="molecule type" value="Genomic_DNA"/>
</dbReference>
<reference evidence="2" key="1">
    <citation type="journal article" date="2019" name="Int. J. Syst. Evol. Microbiol.">
        <title>The Global Catalogue of Microorganisms (GCM) 10K type strain sequencing project: providing services to taxonomists for standard genome sequencing and annotation.</title>
        <authorList>
            <consortium name="The Broad Institute Genomics Platform"/>
            <consortium name="The Broad Institute Genome Sequencing Center for Infectious Disease"/>
            <person name="Wu L."/>
            <person name="Ma J."/>
        </authorList>
    </citation>
    <scope>NUCLEOTIDE SEQUENCE [LARGE SCALE GENOMIC DNA]</scope>
    <source>
        <strain evidence="2">CCUG 59778</strain>
    </source>
</reference>